<keyword evidence="2" id="KW-1185">Reference proteome</keyword>
<reference evidence="1" key="1">
    <citation type="submission" date="2022-07" db="EMBL/GenBank/DDBJ databases">
        <title>Phylogenomic reconstructions and comparative analyses of Kickxellomycotina fungi.</title>
        <authorList>
            <person name="Reynolds N.K."/>
            <person name="Stajich J.E."/>
            <person name="Barry K."/>
            <person name="Grigoriev I.V."/>
            <person name="Crous P."/>
            <person name="Smith M.E."/>
        </authorList>
    </citation>
    <scope>NUCLEOTIDE SEQUENCE</scope>
    <source>
        <strain evidence="1">Benny 63K</strain>
    </source>
</reference>
<evidence type="ECO:0000313" key="2">
    <source>
        <dbReference type="Proteomes" id="UP001150581"/>
    </source>
</evidence>
<accession>A0ACC1I6Y0</accession>
<comment type="caution">
    <text evidence="1">The sequence shown here is derived from an EMBL/GenBank/DDBJ whole genome shotgun (WGS) entry which is preliminary data.</text>
</comment>
<proteinExistence type="predicted"/>
<protein>
    <submittedName>
        <fullName evidence="1">Uncharacterized protein</fullName>
    </submittedName>
</protein>
<evidence type="ECO:0000313" key="1">
    <source>
        <dbReference type="EMBL" id="KAJ1886750.1"/>
    </source>
</evidence>
<dbReference type="Proteomes" id="UP001150581">
    <property type="component" value="Unassembled WGS sequence"/>
</dbReference>
<organism evidence="1 2">
    <name type="scientific">Kickxella alabastrina</name>
    <dbReference type="NCBI Taxonomy" id="61397"/>
    <lineage>
        <taxon>Eukaryota</taxon>
        <taxon>Fungi</taxon>
        <taxon>Fungi incertae sedis</taxon>
        <taxon>Zoopagomycota</taxon>
        <taxon>Kickxellomycotina</taxon>
        <taxon>Kickxellomycetes</taxon>
        <taxon>Kickxellales</taxon>
        <taxon>Kickxellaceae</taxon>
        <taxon>Kickxella</taxon>
    </lineage>
</organism>
<dbReference type="EMBL" id="JANBPG010002179">
    <property type="protein sequence ID" value="KAJ1886750.1"/>
    <property type="molecule type" value="Genomic_DNA"/>
</dbReference>
<name>A0ACC1I6Y0_9FUNG</name>
<gene>
    <name evidence="1" type="ORF">LPJ66_009471</name>
</gene>
<sequence length="827" mass="89905">MAGEESIAYAQRSLAEIPAAAKTHLVEIPPSPETESTTAAVSEQTSVLQNNEEYMVVYRAIQALKSQLDRAKNDMDILVQLRDQALAKPQKYIQSLTDGTAAAAPRQQAVAMIPSIYIDPYIAFADSTAIDAYMQCIRIQAQRGDELQANSELCKPTNSTVQPLSLGARTPVTAKAGRSASALHPFVAPNSANIGLLTGVTAVATPEQSPKRTQSAADMVRVAVAGEGGGRGAKHSSIAPTGTAPMTATSVHSAQIDKSVKAVTELRQMDRANTEPVPRPAVSAAAADSAAASAVSIPVSPVSRGKSQKTLTPQILEAFRRQISEERSLSPAQHNHEPGPFSDNFKDDDDDDDDEYYNQLVQSVSKTHIDYQKKTLETNPKVDRPQQQHPRVSGKSFLFNGHHNSNSNSNSGSNIDNNHNHNYNHQSVEYLQSQPHHYQKQQPQQQHQPSRNTISSSLQSSVKRKCGRPKKKHLSESQKKGPRRAPSHDSGKPKPASYNIPWSDAEQERLEALLVEYPDEEVANDRWRKISEALGTRTMRQVASRVQKYFIKLAKAGLPVPGRVPNTAHWSSMGNKPQVAIPLMTAADGMGEGSSSFTSFRKKPSKRAASGSASSSRKRKYVDFTSSSDNGSDAESIDIDMDEDVSEAEDHRFGMAVPYDRKGKQADRSGGMFDSSNDQYDTGDFSLNTTGVDANEAGGSSKNRRAYAAGNNPTDDNDGIFGASAGSSSGGVKFQSSALLRSAKSVHLGYRCDSCFAEPIVGIRWHCIECRGAQAVDLCDECREEGNYETAWHKVSHSFHAMRDAEMDPYYANDVASSALREYSYLA</sequence>